<gene>
    <name evidence="2" type="ORF">MOX91_02340</name>
</gene>
<dbReference type="Proteomes" id="UP001275932">
    <property type="component" value="Unassembled WGS sequence"/>
</dbReference>
<keyword evidence="3" id="KW-1185">Reference proteome</keyword>
<comment type="caution">
    <text evidence="2">The sequence shown here is derived from an EMBL/GenBank/DDBJ whole genome shotgun (WGS) entry which is preliminary data.</text>
</comment>
<proteinExistence type="predicted"/>
<dbReference type="RefSeq" id="WP_370396467.1">
    <property type="nucleotide sequence ID" value="NZ_JALBUT010000002.1"/>
</dbReference>
<name>A0ABU4WEN3_9BACT</name>
<organism evidence="2 3">
    <name type="scientific">Intestinicryptomonas porci</name>
    <dbReference type="NCBI Taxonomy" id="2926320"/>
    <lineage>
        <taxon>Bacteria</taxon>
        <taxon>Pseudomonadati</taxon>
        <taxon>Verrucomicrobiota</taxon>
        <taxon>Opitutia</taxon>
        <taxon>Opitutales</taxon>
        <taxon>Intestinicryptomonaceae</taxon>
        <taxon>Intestinicryptomonas</taxon>
    </lineage>
</organism>
<feature type="transmembrane region" description="Helical" evidence="1">
    <location>
        <begin position="52"/>
        <end position="72"/>
    </location>
</feature>
<keyword evidence="1" id="KW-1133">Transmembrane helix</keyword>
<evidence type="ECO:0000313" key="2">
    <source>
        <dbReference type="EMBL" id="MDX8415022.1"/>
    </source>
</evidence>
<keyword evidence="1" id="KW-0812">Transmembrane</keyword>
<sequence length="75" mass="7921">MLKKFLQASALVLMLHVLVSAPLNGEGSMGVGLENSCHSEGSAFGCFARNNFAFLVWNGVFFAAILGAAAFGKRK</sequence>
<accession>A0ABU4WEN3</accession>
<evidence type="ECO:0000313" key="3">
    <source>
        <dbReference type="Proteomes" id="UP001275932"/>
    </source>
</evidence>
<keyword evidence="1" id="KW-0472">Membrane</keyword>
<dbReference type="EMBL" id="JALBUT010000002">
    <property type="protein sequence ID" value="MDX8415022.1"/>
    <property type="molecule type" value="Genomic_DNA"/>
</dbReference>
<evidence type="ECO:0000256" key="1">
    <source>
        <dbReference type="SAM" id="Phobius"/>
    </source>
</evidence>
<protein>
    <submittedName>
        <fullName evidence="2">Uncharacterized protein</fullName>
    </submittedName>
</protein>
<reference evidence="2 3" key="1">
    <citation type="submission" date="2022-03" db="EMBL/GenBank/DDBJ databases">
        <title>Novel taxa within the pig intestine.</title>
        <authorList>
            <person name="Wylensek D."/>
            <person name="Bishof K."/>
            <person name="Afrizal A."/>
            <person name="Clavel T."/>
        </authorList>
    </citation>
    <scope>NUCLEOTIDE SEQUENCE [LARGE SCALE GENOMIC DNA]</scope>
    <source>
        <strain evidence="2 3">CLA-KB-P66</strain>
    </source>
</reference>